<dbReference type="Proteomes" id="UP000005459">
    <property type="component" value="Unassembled WGS sequence"/>
</dbReference>
<gene>
    <name evidence="1" type="ORF">ThimaDRAFT_1973</name>
</gene>
<organism evidence="1 2">
    <name type="scientific">Thiocapsa marina 5811</name>
    <dbReference type="NCBI Taxonomy" id="768671"/>
    <lineage>
        <taxon>Bacteria</taxon>
        <taxon>Pseudomonadati</taxon>
        <taxon>Pseudomonadota</taxon>
        <taxon>Gammaproteobacteria</taxon>
        <taxon>Chromatiales</taxon>
        <taxon>Chromatiaceae</taxon>
        <taxon>Thiocapsa</taxon>
    </lineage>
</organism>
<dbReference type="SUPFAM" id="SSF53448">
    <property type="entry name" value="Nucleotide-diphospho-sugar transferases"/>
    <property type="match status" value="1"/>
</dbReference>
<dbReference type="AlphaFoldDB" id="F9UAT7"/>
<dbReference type="GO" id="GO:0016740">
    <property type="term" value="F:transferase activity"/>
    <property type="evidence" value="ECO:0007669"/>
    <property type="project" value="UniProtKB-KW"/>
</dbReference>
<name>F9UAT7_9GAMM</name>
<dbReference type="Gene3D" id="3.90.550.10">
    <property type="entry name" value="Spore Coat Polysaccharide Biosynthesis Protein SpsA, Chain A"/>
    <property type="match status" value="1"/>
</dbReference>
<proteinExistence type="predicted"/>
<keyword evidence="2" id="KW-1185">Reference proteome</keyword>
<dbReference type="STRING" id="768671.ThimaDRAFT_1973"/>
<protein>
    <submittedName>
        <fullName evidence="1">Glycosyl transferase family 2</fullName>
    </submittedName>
</protein>
<dbReference type="EMBL" id="AFWV01000006">
    <property type="protein sequence ID" value="EGV18555.1"/>
    <property type="molecule type" value="Genomic_DNA"/>
</dbReference>
<accession>F9UAT7</accession>
<evidence type="ECO:0000313" key="1">
    <source>
        <dbReference type="EMBL" id="EGV18555.1"/>
    </source>
</evidence>
<sequence length="194" mass="22023">MPSELETDAQEVFEFTVGGFARGFLPKRFTASTIDPVAAANVGAGANMAFRRDLLLEMGLFARELDVGTPARAAGDTYAFFRVLDAGYTISYNPRALVWHRHRRDMQSLISTLRGYNVGTYVFLLRCLLEHRDPAAIHAGLWWLRYHLLRNLWRGIRGKRKTQPLALTLSELCGLLDVPRAYIRSVRREQEAGR</sequence>
<dbReference type="eggNOG" id="COG1216">
    <property type="taxonomic scope" value="Bacteria"/>
</dbReference>
<reference evidence="1 2" key="1">
    <citation type="submission" date="2011-06" db="EMBL/GenBank/DDBJ databases">
        <title>The draft genome of Thiocapsa marina 5811.</title>
        <authorList>
            <consortium name="US DOE Joint Genome Institute (JGI-PGF)"/>
            <person name="Lucas S."/>
            <person name="Han J."/>
            <person name="Cheng J.-F."/>
            <person name="Goodwin L."/>
            <person name="Pitluck S."/>
            <person name="Peters L."/>
            <person name="Land M.L."/>
            <person name="Hauser L."/>
            <person name="Vogl K."/>
            <person name="Liu Z."/>
            <person name="Imhoff J."/>
            <person name="Thiel V."/>
            <person name="Frigaard N.-U."/>
            <person name="Bryant D."/>
            <person name="Woyke T.J."/>
        </authorList>
    </citation>
    <scope>NUCLEOTIDE SEQUENCE [LARGE SCALE GENOMIC DNA]</scope>
    <source>
        <strain evidence="1 2">5811</strain>
    </source>
</reference>
<keyword evidence="1" id="KW-0808">Transferase</keyword>
<evidence type="ECO:0000313" key="2">
    <source>
        <dbReference type="Proteomes" id="UP000005459"/>
    </source>
</evidence>
<dbReference type="InterPro" id="IPR029044">
    <property type="entry name" value="Nucleotide-diphossugar_trans"/>
</dbReference>